<dbReference type="Proteomes" id="UP000316095">
    <property type="component" value="Unassembled WGS sequence"/>
</dbReference>
<proteinExistence type="predicted"/>
<dbReference type="Gene3D" id="2.40.160.10">
    <property type="entry name" value="Porin"/>
    <property type="match status" value="1"/>
</dbReference>
<feature type="compositionally biased region" description="Low complexity" evidence="1">
    <location>
        <begin position="73"/>
        <end position="82"/>
    </location>
</feature>
<dbReference type="EMBL" id="SJPG01000001">
    <property type="protein sequence ID" value="TWT62565.1"/>
    <property type="molecule type" value="Genomic_DNA"/>
</dbReference>
<reference evidence="3 4" key="1">
    <citation type="submission" date="2019-02" db="EMBL/GenBank/DDBJ databases">
        <title>Deep-cultivation of Planctomycetes and their phenomic and genomic characterization uncovers novel biology.</title>
        <authorList>
            <person name="Wiegand S."/>
            <person name="Jogler M."/>
            <person name="Boedeker C."/>
            <person name="Pinto D."/>
            <person name="Vollmers J."/>
            <person name="Rivas-Marin E."/>
            <person name="Kohn T."/>
            <person name="Peeters S.H."/>
            <person name="Heuer A."/>
            <person name="Rast P."/>
            <person name="Oberbeckmann S."/>
            <person name="Bunk B."/>
            <person name="Jeske O."/>
            <person name="Meyerdierks A."/>
            <person name="Storesund J.E."/>
            <person name="Kallscheuer N."/>
            <person name="Luecker S."/>
            <person name="Lage O.M."/>
            <person name="Pohl T."/>
            <person name="Merkel B.J."/>
            <person name="Hornburger P."/>
            <person name="Mueller R.-W."/>
            <person name="Bruemmer F."/>
            <person name="Labrenz M."/>
            <person name="Spormann A.M."/>
            <person name="Op Den Camp H."/>
            <person name="Overmann J."/>
            <person name="Amann R."/>
            <person name="Jetten M.S.M."/>
            <person name="Mascher T."/>
            <person name="Medema M.H."/>
            <person name="Devos D.P."/>
            <person name="Kaster A.-K."/>
            <person name="Ovreas L."/>
            <person name="Rohde M."/>
            <person name="Galperin M.Y."/>
            <person name="Jogler C."/>
        </authorList>
    </citation>
    <scope>NUCLEOTIDE SEQUENCE [LARGE SCALE GENOMIC DNA]</scope>
    <source>
        <strain evidence="3 4">Pan54</strain>
    </source>
</reference>
<organism evidence="3 4">
    <name type="scientific">Rubinisphaera italica</name>
    <dbReference type="NCBI Taxonomy" id="2527969"/>
    <lineage>
        <taxon>Bacteria</taxon>
        <taxon>Pseudomonadati</taxon>
        <taxon>Planctomycetota</taxon>
        <taxon>Planctomycetia</taxon>
        <taxon>Planctomycetales</taxon>
        <taxon>Planctomycetaceae</taxon>
        <taxon>Rubinisphaera</taxon>
    </lineage>
</organism>
<gene>
    <name evidence="3" type="primary">oprP_2</name>
    <name evidence="3" type="ORF">Pan54_33080</name>
</gene>
<dbReference type="InterPro" id="IPR010870">
    <property type="entry name" value="Porin_O/P"/>
</dbReference>
<evidence type="ECO:0000256" key="2">
    <source>
        <dbReference type="SAM" id="SignalP"/>
    </source>
</evidence>
<evidence type="ECO:0000256" key="1">
    <source>
        <dbReference type="SAM" id="MobiDB-lite"/>
    </source>
</evidence>
<feature type="chain" id="PRO_5022954041" evidence="2">
    <location>
        <begin position="24"/>
        <end position="539"/>
    </location>
</feature>
<sequence length="539" mass="61293" precursor="true">MKLTVYFSAILCSLYFAAAFCAAAELDVVTPNSELESLFSPISETDNWIHEMSLRFVESEARLAEIEAQLESQQQNQREIQQASYDETPVPAVPPVGNVPTLDQEILDRLATMEENWAKLQESEAKKKSDALKKPTFKVGGRIHWDHWNFSESSPGIDNFEHPGPGPQTGTDPEDLWAFRRIRMEFSGDILENMFWRMQLDFAELEDAAIKDVYIGFSELPYNQKLYLGHQKRPIGLDHWNSSRYNIFLERPLIVESVNEDARRMGIMMHGYTDDESFNWQYGIATLENSAGDRANRSDAGQYSLHFRTTGTPWYDESSGGRGYLHLGFAGMFANPDGDADPGVTDDNEGRFRTRMAQRSERRWMDTGRIPGANWYEVAALEMMLNVGACQWTTEYMNIWMQRDMTTPGTGPDLHFNGFYTQFSYFLTGEYIPVNREVGQIGRVKPFENFFLVDKCCGGRGRGWGAWQIAGRYDYLDISDADINGGVGNMATFGMNWYWTAYSRMQFNLIYSDIKDHAPVNGFTGGTSLTAGVRFGADF</sequence>
<dbReference type="SUPFAM" id="SSF56935">
    <property type="entry name" value="Porins"/>
    <property type="match status" value="1"/>
</dbReference>
<name>A0A5C5XKB1_9PLAN</name>
<dbReference type="AlphaFoldDB" id="A0A5C5XKB1"/>
<accession>A0A5C5XKB1</accession>
<keyword evidence="2" id="KW-0732">Signal</keyword>
<dbReference type="Pfam" id="PF07396">
    <property type="entry name" value="Porin_O_P"/>
    <property type="match status" value="1"/>
</dbReference>
<evidence type="ECO:0000313" key="4">
    <source>
        <dbReference type="Proteomes" id="UP000316095"/>
    </source>
</evidence>
<feature type="region of interest" description="Disordered" evidence="1">
    <location>
        <begin position="73"/>
        <end position="98"/>
    </location>
</feature>
<protein>
    <submittedName>
        <fullName evidence="3">Porin P</fullName>
    </submittedName>
</protein>
<dbReference type="InterPro" id="IPR023614">
    <property type="entry name" value="Porin_dom_sf"/>
</dbReference>
<keyword evidence="4" id="KW-1185">Reference proteome</keyword>
<evidence type="ECO:0000313" key="3">
    <source>
        <dbReference type="EMBL" id="TWT62565.1"/>
    </source>
</evidence>
<feature type="signal peptide" evidence="2">
    <location>
        <begin position="1"/>
        <end position="23"/>
    </location>
</feature>
<comment type="caution">
    <text evidence="3">The sequence shown here is derived from an EMBL/GenBank/DDBJ whole genome shotgun (WGS) entry which is preliminary data.</text>
</comment>